<protein>
    <submittedName>
        <fullName evidence="1">Uncharacterized protein</fullName>
    </submittedName>
</protein>
<gene>
    <name evidence="1" type="ORF">HOLleu_04590</name>
</gene>
<reference evidence="1" key="1">
    <citation type="submission" date="2021-10" db="EMBL/GenBank/DDBJ databases">
        <title>Tropical sea cucumber genome reveals ecological adaptation and Cuvierian tubules defense mechanism.</title>
        <authorList>
            <person name="Chen T."/>
        </authorList>
    </citation>
    <scope>NUCLEOTIDE SEQUENCE</scope>
    <source>
        <strain evidence="1">Nanhai2018</strain>
        <tissue evidence="1">Muscle</tissue>
    </source>
</reference>
<evidence type="ECO:0000313" key="1">
    <source>
        <dbReference type="EMBL" id="KAJ8051136.1"/>
    </source>
</evidence>
<sequence>MWRARITVGGGAEENPRSSRVRSSSRISTACVRLVSVKFILDIIASALDPPKFSPTVTDIKGAVALFPGKLVTYRSFKSAGPRNMRSTSEAEFLKAVEELTAFGKVVEVRVPRATRKTAVFLRKAPGEIQEALWTTSIGQEAFARQFSKATHSKVSKNIAAKIAEM</sequence>
<dbReference type="AlphaFoldDB" id="A0A9Q1HMD7"/>
<organism evidence="1 2">
    <name type="scientific">Holothuria leucospilota</name>
    <name type="common">Black long sea cucumber</name>
    <name type="synonym">Mertensiothuria leucospilota</name>
    <dbReference type="NCBI Taxonomy" id="206669"/>
    <lineage>
        <taxon>Eukaryota</taxon>
        <taxon>Metazoa</taxon>
        <taxon>Echinodermata</taxon>
        <taxon>Eleutherozoa</taxon>
        <taxon>Echinozoa</taxon>
        <taxon>Holothuroidea</taxon>
        <taxon>Aspidochirotacea</taxon>
        <taxon>Aspidochirotida</taxon>
        <taxon>Holothuriidae</taxon>
        <taxon>Holothuria</taxon>
    </lineage>
</organism>
<name>A0A9Q1HMD7_HOLLE</name>
<dbReference type="Proteomes" id="UP001152320">
    <property type="component" value="Chromosome 1"/>
</dbReference>
<comment type="caution">
    <text evidence="1">The sequence shown here is derived from an EMBL/GenBank/DDBJ whole genome shotgun (WGS) entry which is preliminary data.</text>
</comment>
<dbReference type="OrthoDB" id="5986074at2759"/>
<accession>A0A9Q1HMD7</accession>
<proteinExistence type="predicted"/>
<dbReference type="EMBL" id="JAIZAY010000001">
    <property type="protein sequence ID" value="KAJ8051136.1"/>
    <property type="molecule type" value="Genomic_DNA"/>
</dbReference>
<evidence type="ECO:0000313" key="2">
    <source>
        <dbReference type="Proteomes" id="UP001152320"/>
    </source>
</evidence>
<keyword evidence="2" id="KW-1185">Reference proteome</keyword>